<dbReference type="Pfam" id="PF06428">
    <property type="entry name" value="Sec2p"/>
    <property type="match status" value="1"/>
</dbReference>
<evidence type="ECO:0000313" key="4">
    <source>
        <dbReference type="Proteomes" id="UP001150238"/>
    </source>
</evidence>
<dbReference type="SUPFAM" id="SSF144284">
    <property type="entry name" value="Sec2 N-terminal region"/>
    <property type="match status" value="1"/>
</dbReference>
<feature type="compositionally biased region" description="Basic and acidic residues" evidence="1">
    <location>
        <begin position="19"/>
        <end position="29"/>
    </location>
</feature>
<reference evidence="3" key="1">
    <citation type="submission" date="2022-08" db="EMBL/GenBank/DDBJ databases">
        <authorList>
            <consortium name="DOE Joint Genome Institute"/>
            <person name="Min B."/>
            <person name="Riley R."/>
            <person name="Sierra-Patev S."/>
            <person name="Naranjo-Ortiz M."/>
            <person name="Looney B."/>
            <person name="Konkel Z."/>
            <person name="Slot J.C."/>
            <person name="Sakamoto Y."/>
            <person name="Steenwyk J.L."/>
            <person name="Rokas A."/>
            <person name="Carro J."/>
            <person name="Camarero S."/>
            <person name="Ferreira P."/>
            <person name="Molpeceres G."/>
            <person name="Ruiz-Duenas F.J."/>
            <person name="Serrano A."/>
            <person name="Henrissat B."/>
            <person name="Drula E."/>
            <person name="Hughes K.W."/>
            <person name="Mata J.L."/>
            <person name="Ishikawa N.K."/>
            <person name="Vargas-Isla R."/>
            <person name="Ushijima S."/>
            <person name="Smith C.A."/>
            <person name="Ahrendt S."/>
            <person name="Andreopoulos W."/>
            <person name="He G."/>
            <person name="Labutti K."/>
            <person name="Lipzen A."/>
            <person name="Ng V."/>
            <person name="Sandor L."/>
            <person name="Barry K."/>
            <person name="Martinez A.T."/>
            <person name="Xiao Y."/>
            <person name="Gibbons J.G."/>
            <person name="Terashima K."/>
            <person name="Hibbett D.S."/>
            <person name="Grigoriev I.V."/>
        </authorList>
    </citation>
    <scope>NUCLEOTIDE SEQUENCE</scope>
    <source>
        <strain evidence="3">Sp2 HRB7682 ss15</strain>
    </source>
</reference>
<evidence type="ECO:0000259" key="2">
    <source>
        <dbReference type="Pfam" id="PF06428"/>
    </source>
</evidence>
<dbReference type="Proteomes" id="UP001150238">
    <property type="component" value="Unassembled WGS sequence"/>
</dbReference>
<organism evidence="3 4">
    <name type="scientific">Lentinula lateritia</name>
    <dbReference type="NCBI Taxonomy" id="40482"/>
    <lineage>
        <taxon>Eukaryota</taxon>
        <taxon>Fungi</taxon>
        <taxon>Dikarya</taxon>
        <taxon>Basidiomycota</taxon>
        <taxon>Agaricomycotina</taxon>
        <taxon>Agaricomycetes</taxon>
        <taxon>Agaricomycetidae</taxon>
        <taxon>Agaricales</taxon>
        <taxon>Marasmiineae</taxon>
        <taxon>Omphalotaceae</taxon>
        <taxon>Lentinula</taxon>
    </lineage>
</organism>
<sequence>MTQIWPSANFYRWKRYRESDDRKNHETTSKPEGQAGCRDREGGERRRVGKAKTEKEELEAELQSLSQALFEEANNMAATECKLRAETESKLQRQQQDLEDVVTWMEVLLTLTLFYIGIQSEAPPEPSLTNPHPNNNSESHPEETHRGHRDLGRGRQDIQDTQSSQDIRGRIRGGTEGDPSHGDVSQVKGSPRPYCSLRISISTKTRKANSETDQDRLAPGITTTKQSHFTLACTLDAPDQLSSSRWLGASSP</sequence>
<dbReference type="Gene3D" id="6.10.140.910">
    <property type="match status" value="1"/>
</dbReference>
<evidence type="ECO:0000256" key="1">
    <source>
        <dbReference type="SAM" id="MobiDB-lite"/>
    </source>
</evidence>
<feature type="compositionally biased region" description="Basic and acidic residues" evidence="1">
    <location>
        <begin position="37"/>
        <end position="55"/>
    </location>
</feature>
<protein>
    <recommendedName>
        <fullName evidence="2">GDP/GTP exchange factor Sec2 N-terminal domain-containing protein</fullName>
    </recommendedName>
</protein>
<comment type="caution">
    <text evidence="3">The sequence shown here is derived from an EMBL/GenBank/DDBJ whole genome shotgun (WGS) entry which is preliminary data.</text>
</comment>
<dbReference type="InterPro" id="IPR009449">
    <property type="entry name" value="Sec2_N"/>
</dbReference>
<dbReference type="AlphaFoldDB" id="A0A9W9ARL8"/>
<feature type="region of interest" description="Disordered" evidence="1">
    <location>
        <begin position="124"/>
        <end position="194"/>
    </location>
</feature>
<feature type="domain" description="GDP/GTP exchange factor Sec2 N-terminal" evidence="2">
    <location>
        <begin position="34"/>
        <end position="106"/>
    </location>
</feature>
<feature type="compositionally biased region" description="Basic and acidic residues" evidence="1">
    <location>
        <begin position="167"/>
        <end position="181"/>
    </location>
</feature>
<feature type="compositionally biased region" description="Basic and acidic residues" evidence="1">
    <location>
        <begin position="139"/>
        <end position="158"/>
    </location>
</feature>
<proteinExistence type="predicted"/>
<reference evidence="3" key="2">
    <citation type="journal article" date="2023" name="Proc. Natl. Acad. Sci. U.S.A.">
        <title>A global phylogenomic analysis of the shiitake genus Lentinula.</title>
        <authorList>
            <person name="Sierra-Patev S."/>
            <person name="Min B."/>
            <person name="Naranjo-Ortiz M."/>
            <person name="Looney B."/>
            <person name="Konkel Z."/>
            <person name="Slot J.C."/>
            <person name="Sakamoto Y."/>
            <person name="Steenwyk J.L."/>
            <person name="Rokas A."/>
            <person name="Carro J."/>
            <person name="Camarero S."/>
            <person name="Ferreira P."/>
            <person name="Molpeceres G."/>
            <person name="Ruiz-Duenas F.J."/>
            <person name="Serrano A."/>
            <person name="Henrissat B."/>
            <person name="Drula E."/>
            <person name="Hughes K.W."/>
            <person name="Mata J.L."/>
            <person name="Ishikawa N.K."/>
            <person name="Vargas-Isla R."/>
            <person name="Ushijima S."/>
            <person name="Smith C.A."/>
            <person name="Donoghue J."/>
            <person name="Ahrendt S."/>
            <person name="Andreopoulos W."/>
            <person name="He G."/>
            <person name="LaButti K."/>
            <person name="Lipzen A."/>
            <person name="Ng V."/>
            <person name="Riley R."/>
            <person name="Sandor L."/>
            <person name="Barry K."/>
            <person name="Martinez A.T."/>
            <person name="Xiao Y."/>
            <person name="Gibbons J.G."/>
            <person name="Terashima K."/>
            <person name="Grigoriev I.V."/>
            <person name="Hibbett D."/>
        </authorList>
    </citation>
    <scope>NUCLEOTIDE SEQUENCE</scope>
    <source>
        <strain evidence="3">Sp2 HRB7682 ss15</strain>
    </source>
</reference>
<accession>A0A9W9ARL8</accession>
<gene>
    <name evidence="3" type="ORF">C8J55DRAFT_487178</name>
</gene>
<evidence type="ECO:0000313" key="3">
    <source>
        <dbReference type="EMBL" id="KAJ4488994.1"/>
    </source>
</evidence>
<feature type="region of interest" description="Disordered" evidence="1">
    <location>
        <begin position="19"/>
        <end position="58"/>
    </location>
</feature>
<name>A0A9W9ARL8_9AGAR</name>
<feature type="compositionally biased region" description="Low complexity" evidence="1">
    <location>
        <begin position="129"/>
        <end position="138"/>
    </location>
</feature>
<dbReference type="EMBL" id="JANVFS010000008">
    <property type="protein sequence ID" value="KAJ4488994.1"/>
    <property type="molecule type" value="Genomic_DNA"/>
</dbReference>